<sequence length="168" mass="17931">RFRAYAFTLGGLGGVCVVGRSKNSRAAAAGGSSQLGQSIVRGVGRSILDWRKLGETKSNRARLPYSSVLDSAQLAQRKAFLRPRADLLDATGQILANESAGEPKTGVMIHLVSGNQKMSGKPSPVSSRFDWTSYSYKRGPSIRYCYPSAFALLPVLLVATSRAPLPAS</sequence>
<dbReference type="Proteomes" id="UP000095280">
    <property type="component" value="Unplaced"/>
</dbReference>
<evidence type="ECO:0000313" key="1">
    <source>
        <dbReference type="Proteomes" id="UP000095280"/>
    </source>
</evidence>
<organism evidence="1 2">
    <name type="scientific">Macrostomum lignano</name>
    <dbReference type="NCBI Taxonomy" id="282301"/>
    <lineage>
        <taxon>Eukaryota</taxon>
        <taxon>Metazoa</taxon>
        <taxon>Spiralia</taxon>
        <taxon>Lophotrochozoa</taxon>
        <taxon>Platyhelminthes</taxon>
        <taxon>Rhabditophora</taxon>
        <taxon>Macrostomorpha</taxon>
        <taxon>Macrostomida</taxon>
        <taxon>Macrostomidae</taxon>
        <taxon>Macrostomum</taxon>
    </lineage>
</organism>
<accession>A0A1I8F647</accession>
<dbReference type="WBParaSite" id="maker-unitig_21943-snap-gene-0.2-mRNA-1">
    <property type="protein sequence ID" value="maker-unitig_21943-snap-gene-0.2-mRNA-1"/>
    <property type="gene ID" value="maker-unitig_21943-snap-gene-0.2"/>
</dbReference>
<name>A0A1I8F647_9PLAT</name>
<proteinExistence type="predicted"/>
<dbReference type="AlphaFoldDB" id="A0A1I8F647"/>
<evidence type="ECO:0000313" key="2">
    <source>
        <dbReference type="WBParaSite" id="maker-unitig_21943-snap-gene-0.2-mRNA-1"/>
    </source>
</evidence>
<keyword evidence="1" id="KW-1185">Reference proteome</keyword>
<protein>
    <submittedName>
        <fullName evidence="2">Transpeptidase domain-containing protein</fullName>
    </submittedName>
</protein>
<reference evidence="2" key="1">
    <citation type="submission" date="2016-11" db="UniProtKB">
        <authorList>
            <consortium name="WormBaseParasite"/>
        </authorList>
    </citation>
    <scope>IDENTIFICATION</scope>
</reference>